<dbReference type="PANTHER" id="PTHR24276">
    <property type="entry name" value="POLYSERASE-RELATED"/>
    <property type="match status" value="1"/>
</dbReference>
<dbReference type="SUPFAM" id="SSF50494">
    <property type="entry name" value="Trypsin-like serine proteases"/>
    <property type="match status" value="3"/>
</dbReference>
<dbReference type="CDD" id="cd00190">
    <property type="entry name" value="Tryp_SPc"/>
    <property type="match status" value="1"/>
</dbReference>
<feature type="domain" description="Peptidase S1" evidence="7">
    <location>
        <begin position="262"/>
        <end position="667"/>
    </location>
</feature>
<evidence type="ECO:0000256" key="6">
    <source>
        <dbReference type="SAM" id="MobiDB-lite"/>
    </source>
</evidence>
<dbReference type="InterPro" id="IPR009003">
    <property type="entry name" value="Peptidase_S1_PA"/>
</dbReference>
<name>A0A7R9JDB0_TIMCA</name>
<keyword evidence="4" id="KW-0720">Serine protease</keyword>
<dbReference type="InterPro" id="IPR050430">
    <property type="entry name" value="Peptidase_S1"/>
</dbReference>
<proteinExistence type="predicted"/>
<dbReference type="GO" id="GO:0006508">
    <property type="term" value="P:proteolysis"/>
    <property type="evidence" value="ECO:0007669"/>
    <property type="project" value="UniProtKB-KW"/>
</dbReference>
<dbReference type="GO" id="GO:0004252">
    <property type="term" value="F:serine-type endopeptidase activity"/>
    <property type="evidence" value="ECO:0007669"/>
    <property type="project" value="InterPro"/>
</dbReference>
<dbReference type="FunFam" id="2.40.10.10:FF:000036">
    <property type="entry name" value="Trypsin beta"/>
    <property type="match status" value="1"/>
</dbReference>
<keyword evidence="3" id="KW-0378">Hydrolase</keyword>
<dbReference type="PROSITE" id="PS50240">
    <property type="entry name" value="TRYPSIN_DOM"/>
    <property type="match status" value="1"/>
</dbReference>
<dbReference type="InterPro" id="IPR043504">
    <property type="entry name" value="Peptidase_S1_PA_chymotrypsin"/>
</dbReference>
<feature type="region of interest" description="Disordered" evidence="6">
    <location>
        <begin position="293"/>
        <end position="316"/>
    </location>
</feature>
<dbReference type="AlphaFoldDB" id="A0A7R9JDB0"/>
<dbReference type="Gene3D" id="2.40.10.10">
    <property type="entry name" value="Trypsin-like serine proteases"/>
    <property type="match status" value="3"/>
</dbReference>
<evidence type="ECO:0000256" key="3">
    <source>
        <dbReference type="ARBA" id="ARBA00022801"/>
    </source>
</evidence>
<accession>A0A7R9JDB0</accession>
<dbReference type="Pfam" id="PF00089">
    <property type="entry name" value="Trypsin"/>
    <property type="match status" value="2"/>
</dbReference>
<dbReference type="PROSITE" id="PS00134">
    <property type="entry name" value="TRYPSIN_HIS"/>
    <property type="match status" value="1"/>
</dbReference>
<gene>
    <name evidence="8" type="ORF">TCMB3V08_LOCUS9624</name>
</gene>
<protein>
    <submittedName>
        <fullName evidence="8">(California timema) hypothetical protein</fullName>
    </submittedName>
</protein>
<reference evidence="8" key="1">
    <citation type="submission" date="2020-11" db="EMBL/GenBank/DDBJ databases">
        <authorList>
            <person name="Tran Van P."/>
        </authorList>
    </citation>
    <scope>NUCLEOTIDE SEQUENCE</scope>
</reference>
<dbReference type="InterPro" id="IPR001254">
    <property type="entry name" value="Trypsin_dom"/>
</dbReference>
<dbReference type="SMART" id="SM00020">
    <property type="entry name" value="Tryp_SPc"/>
    <property type="match status" value="1"/>
</dbReference>
<dbReference type="PANTHER" id="PTHR24276:SF91">
    <property type="entry name" value="AT26814P-RELATED"/>
    <property type="match status" value="1"/>
</dbReference>
<comment type="subcellular location">
    <subcellularLocation>
        <location evidence="1">Secreted</location>
        <location evidence="1">Extracellular space</location>
    </subcellularLocation>
</comment>
<keyword evidence="2" id="KW-0645">Protease</keyword>
<evidence type="ECO:0000259" key="7">
    <source>
        <dbReference type="PROSITE" id="PS50240"/>
    </source>
</evidence>
<evidence type="ECO:0000256" key="5">
    <source>
        <dbReference type="ARBA" id="ARBA00023157"/>
    </source>
</evidence>
<dbReference type="EMBL" id="OE185063">
    <property type="protein sequence ID" value="CAD7577068.1"/>
    <property type="molecule type" value="Genomic_DNA"/>
</dbReference>
<organism evidence="8">
    <name type="scientific">Timema californicum</name>
    <name type="common">California timema</name>
    <name type="synonym">Walking stick</name>
    <dbReference type="NCBI Taxonomy" id="61474"/>
    <lineage>
        <taxon>Eukaryota</taxon>
        <taxon>Metazoa</taxon>
        <taxon>Ecdysozoa</taxon>
        <taxon>Arthropoda</taxon>
        <taxon>Hexapoda</taxon>
        <taxon>Insecta</taxon>
        <taxon>Pterygota</taxon>
        <taxon>Neoptera</taxon>
        <taxon>Polyneoptera</taxon>
        <taxon>Phasmatodea</taxon>
        <taxon>Timematodea</taxon>
        <taxon>Timematoidea</taxon>
        <taxon>Timematidae</taxon>
        <taxon>Timema</taxon>
    </lineage>
</organism>
<keyword evidence="5" id="KW-1015">Disulfide bond</keyword>
<dbReference type="GO" id="GO:0005576">
    <property type="term" value="C:extracellular region"/>
    <property type="evidence" value="ECO:0007669"/>
    <property type="project" value="UniProtKB-SubCell"/>
</dbReference>
<evidence type="ECO:0000313" key="8">
    <source>
        <dbReference type="EMBL" id="CAD7577068.1"/>
    </source>
</evidence>
<sequence length="673" mass="75242">MNTFPAQVVEMFQFNRKVQPIAIYPRVDVPDYSKVTVMGWGYTDPDVYRSLMLSLGAARINTLMLSLGTARSKPLILSLGTARSDPLMLSLGTARSDPLMLSLGTARSDPLMLLLGTARSDPLVLSLGTARSDPLVLSLGTARSDPLMLSLGTARSDPLIWHLVPHMSSYVLMKIELKVWPLEECEKVYGKLPDKADSGGPLIFKGKLIGIVSAGSRYCGEKFQPEGFYTRVAAFKDWIDSHTVRRRRHLCTEATFKESPKIINGVPTSIKRFPSMVRFGKVELEEVNPHLRGGRVESHLGKTTPSSPDRDSNLDLPVLNSRAQHDKRVKLINFYAGLACAANIISERFALTAAHCTFGSGEGRGHGAFGKGHTKFKIVPGEFSLLGATSLAVMHMNYNEEFVHSQDEKWKINTPLRKKSNVSLIAESKGYPSWHATRQNFSRECLRSPVRGRQPLNKYHGGGPQLTEHGPVYLTSATKYQHQILPTETEALLGTSVQVQHTLKKPYRWPADTKLVSFDKPTAHRSRYDVNERFKFNKRVQPIAIYPRLNVPDGSKVTVVGWGETDTNRGSPVLMRVEMEVWPQDECRKFWDRPPYYNKITDKMICTGRRKKKGGDCQGDSGGPLIYKGRLIGIVSGGHHHCGLKDIPSSIYTRVAAYKRWIDSIAFNQRKRN</sequence>
<evidence type="ECO:0000256" key="1">
    <source>
        <dbReference type="ARBA" id="ARBA00004239"/>
    </source>
</evidence>
<evidence type="ECO:0000256" key="2">
    <source>
        <dbReference type="ARBA" id="ARBA00022670"/>
    </source>
</evidence>
<evidence type="ECO:0000256" key="4">
    <source>
        <dbReference type="ARBA" id="ARBA00022825"/>
    </source>
</evidence>
<dbReference type="InterPro" id="IPR018114">
    <property type="entry name" value="TRYPSIN_HIS"/>
</dbReference>